<sequence length="401" mass="40813">MTRHLGPAALASALLVVASASSSVAAPADPAARPGQLTVKRPVQTGGVGATRPRLEPVPLTKPLPKSPTQTSATTSAATPSKPVKPHVLLLPKDSIKPSSGPAAGPAVGPFKPKFPLPKDDRVGSNTPAGPKKPDFTLPKSDRIGPTRPGGPLSPTFPPKHSGPIKPGDSTVDPKAPDNPLVPKHADSKPSPNPGPLPCIGNTPCVPGPNKGQGQAQTQPEVGPGPGNCVTVRGRLMCPPHRGPLVVTPLPVPVPVPVYPHQTHAQQQAYPQRVQPQRVVAQTVAPRPVTQVITPPQQVAAPASAPLVCSSGGQMSAEVTGATQVTLRFAPGSSAGTSTAPQPGECTWLDRGFATGEPAVLMVGNDASQTAYIVDGVKSGGTFYAHAYNNGSALVVTKVGL</sequence>
<evidence type="ECO:0000313" key="4">
    <source>
        <dbReference type="Proteomes" id="UP001165652"/>
    </source>
</evidence>
<feature type="signal peptide" evidence="2">
    <location>
        <begin position="1"/>
        <end position="25"/>
    </location>
</feature>
<feature type="region of interest" description="Disordered" evidence="1">
    <location>
        <begin position="22"/>
        <end position="226"/>
    </location>
</feature>
<gene>
    <name evidence="3" type="ORF">PQJ73_30305</name>
</gene>
<dbReference type="RefSeq" id="WP_272780813.1">
    <property type="nucleotide sequence ID" value="NZ_JAQQLI010000107.1"/>
</dbReference>
<evidence type="ECO:0000256" key="1">
    <source>
        <dbReference type="SAM" id="MobiDB-lite"/>
    </source>
</evidence>
<accession>A0ABT5JL60</accession>
<reference evidence="3" key="2">
    <citation type="submission" date="2023-02" db="EMBL/GenBank/DDBJ databases">
        <authorList>
            <person name="Rayyan A."/>
            <person name="Meyer T."/>
            <person name="Kyndt J.A."/>
        </authorList>
    </citation>
    <scope>NUCLEOTIDE SEQUENCE</scope>
    <source>
        <strain evidence="3">DSM 9987</strain>
    </source>
</reference>
<protein>
    <submittedName>
        <fullName evidence="3">Uncharacterized protein</fullName>
    </submittedName>
</protein>
<keyword evidence="4" id="KW-1185">Reference proteome</keyword>
<dbReference type="Proteomes" id="UP001165652">
    <property type="component" value="Unassembled WGS sequence"/>
</dbReference>
<comment type="caution">
    <text evidence="3">The sequence shown here is derived from an EMBL/GenBank/DDBJ whole genome shotgun (WGS) entry which is preliminary data.</text>
</comment>
<dbReference type="EMBL" id="JAQQLI010000107">
    <property type="protein sequence ID" value="MDC7789993.1"/>
    <property type="molecule type" value="Genomic_DNA"/>
</dbReference>
<proteinExistence type="predicted"/>
<keyword evidence="2" id="KW-0732">Signal</keyword>
<evidence type="ECO:0000313" key="3">
    <source>
        <dbReference type="EMBL" id="MDC7789993.1"/>
    </source>
</evidence>
<feature type="compositionally biased region" description="Low complexity" evidence="1">
    <location>
        <begin position="67"/>
        <end position="82"/>
    </location>
</feature>
<evidence type="ECO:0000256" key="2">
    <source>
        <dbReference type="SAM" id="SignalP"/>
    </source>
</evidence>
<name>A0ABT5JL60_RHOTP</name>
<feature type="chain" id="PRO_5046507976" evidence="2">
    <location>
        <begin position="26"/>
        <end position="401"/>
    </location>
</feature>
<reference evidence="3" key="1">
    <citation type="journal article" date="2023" name="Microbiol Resour">
        <title>Genome Sequences of Rhodoplanes serenus and Two Thermotolerant Strains, Rhodoplanes tepidamans and 'Rhodoplanes cryptolactis,' Further Refine the Genus.</title>
        <authorList>
            <person name="Rayyan A.A."/>
            <person name="Kyndt J.A."/>
        </authorList>
    </citation>
    <scope>NUCLEOTIDE SEQUENCE</scope>
    <source>
        <strain evidence="3">DSM 9987</strain>
    </source>
</reference>
<feature type="compositionally biased region" description="Low complexity" evidence="1">
    <location>
        <begin position="22"/>
        <end position="32"/>
    </location>
</feature>
<feature type="compositionally biased region" description="Basic and acidic residues" evidence="1">
    <location>
        <begin position="132"/>
        <end position="145"/>
    </location>
</feature>
<organism evidence="3 4">
    <name type="scientific">Rhodoplanes tepidamans</name>
    <name type="common">Rhodoplanes cryptolactis</name>
    <dbReference type="NCBI Taxonomy" id="200616"/>
    <lineage>
        <taxon>Bacteria</taxon>
        <taxon>Pseudomonadati</taxon>
        <taxon>Pseudomonadota</taxon>
        <taxon>Alphaproteobacteria</taxon>
        <taxon>Hyphomicrobiales</taxon>
        <taxon>Nitrobacteraceae</taxon>
        <taxon>Rhodoplanes</taxon>
    </lineage>
</organism>